<dbReference type="EMBL" id="WJNH01000001">
    <property type="protein sequence ID" value="MRG85040.1"/>
    <property type="molecule type" value="Genomic_DNA"/>
</dbReference>
<accession>A0A6G1X2B4</accession>
<dbReference type="CDD" id="cd04433">
    <property type="entry name" value="AFD_class_I"/>
    <property type="match status" value="1"/>
</dbReference>
<protein>
    <submittedName>
        <fullName evidence="5">AMP-binding protein</fullName>
    </submittedName>
</protein>
<dbReference type="PROSITE" id="PS00455">
    <property type="entry name" value="AMP_BINDING"/>
    <property type="match status" value="1"/>
</dbReference>
<dbReference type="SUPFAM" id="SSF56801">
    <property type="entry name" value="Acetyl-CoA synthetase-like"/>
    <property type="match status" value="1"/>
</dbReference>
<dbReference type="InterPro" id="IPR025110">
    <property type="entry name" value="AMP-bd_C"/>
</dbReference>
<evidence type="ECO:0000313" key="5">
    <source>
        <dbReference type="EMBL" id="MRG85040.1"/>
    </source>
</evidence>
<evidence type="ECO:0000256" key="1">
    <source>
        <dbReference type="ARBA" id="ARBA00006432"/>
    </source>
</evidence>
<dbReference type="Gene3D" id="3.40.50.12780">
    <property type="entry name" value="N-terminal domain of ligase-like"/>
    <property type="match status" value="1"/>
</dbReference>
<dbReference type="Pfam" id="PF00501">
    <property type="entry name" value="AMP-binding"/>
    <property type="match status" value="1"/>
</dbReference>
<dbReference type="InterPro" id="IPR020845">
    <property type="entry name" value="AMP-binding_CS"/>
</dbReference>
<reference evidence="5 6" key="1">
    <citation type="submission" date="2019-11" db="EMBL/GenBank/DDBJ databases">
        <authorList>
            <person name="Li J."/>
        </authorList>
    </citation>
    <scope>NUCLEOTIDE SEQUENCE [LARGE SCALE GENOMIC DNA]</scope>
    <source>
        <strain evidence="5 6">J4</strain>
    </source>
</reference>
<dbReference type="PANTHER" id="PTHR43201">
    <property type="entry name" value="ACYL-COA SYNTHETASE"/>
    <property type="match status" value="1"/>
</dbReference>
<dbReference type="OrthoDB" id="9757771at2"/>
<keyword evidence="6" id="KW-1185">Reference proteome</keyword>
<dbReference type="InterPro" id="IPR000873">
    <property type="entry name" value="AMP-dep_synth/lig_dom"/>
</dbReference>
<feature type="domain" description="AMP-dependent synthetase/ligase" evidence="3">
    <location>
        <begin position="65"/>
        <end position="334"/>
    </location>
</feature>
<keyword evidence="2" id="KW-0436">Ligase</keyword>
<dbReference type="PANTHER" id="PTHR43201:SF5">
    <property type="entry name" value="MEDIUM-CHAIN ACYL-COA LIGASE ACSF2, MITOCHONDRIAL"/>
    <property type="match status" value="1"/>
</dbReference>
<evidence type="ECO:0000259" key="4">
    <source>
        <dbReference type="Pfam" id="PF13193"/>
    </source>
</evidence>
<dbReference type="InterPro" id="IPR042099">
    <property type="entry name" value="ANL_N_sf"/>
</dbReference>
<evidence type="ECO:0000313" key="6">
    <source>
        <dbReference type="Proteomes" id="UP000480185"/>
    </source>
</evidence>
<dbReference type="Gene3D" id="3.30.300.30">
    <property type="match status" value="1"/>
</dbReference>
<dbReference type="GO" id="GO:0031956">
    <property type="term" value="F:medium-chain fatty acid-CoA ligase activity"/>
    <property type="evidence" value="ECO:0007669"/>
    <property type="project" value="TreeGrafter"/>
</dbReference>
<dbReference type="GO" id="GO:0006631">
    <property type="term" value="P:fatty acid metabolic process"/>
    <property type="evidence" value="ECO:0007669"/>
    <property type="project" value="TreeGrafter"/>
</dbReference>
<comment type="similarity">
    <text evidence="1">Belongs to the ATP-dependent AMP-binding enzyme family.</text>
</comment>
<evidence type="ECO:0000259" key="3">
    <source>
        <dbReference type="Pfam" id="PF00501"/>
    </source>
</evidence>
<sequence>MCHLVIYIMPFLEVIRMNTLIDYCMKKEHLNRVVISTFDHDYTVQDIEQLNNEFLDMLGPTSDLTGKRVALLVPQTLAYISLVFVINKLGGTVIPLSPQHREGDLSAILSSASPHMIFTIKHLNGMPYSDVMKEWIRGNNAECTLFESEEGMDWKRTDFEGKQAVKDTFDRHFILFTSGSTGVPKGVVMGQEVIIHHMGIIPRLINGQEGDRYLHIPPQTVAFGLVGILCAIHLGYRVAIPNQFDLPKIMNMMNRVGVQKVVSTPSILKGMYNLSKAIDPLVFQNIKECYLAGEMVNPGEVNEFTLMEKTKFIGVYGITEAGGIMTCDLRGELEWDVDEVYQFKVVEEELFLKSPAIFTCYYNQLGMTKEVLQEDGWFQTGDLAYLTPEHKVVIQGRKKDVIKKGGQQVIPGEVEKTLENYKSVKQAAVIGAPHSVYGEQVVAYIVAEQDVNTKELYHYCANKIAAYKVPDHIELIDEIPMTSGKTDKNTLRKRFKNKEKTLKK</sequence>
<proteinExistence type="inferred from homology"/>
<evidence type="ECO:0000256" key="2">
    <source>
        <dbReference type="ARBA" id="ARBA00022598"/>
    </source>
</evidence>
<feature type="domain" description="AMP-binding enzyme C-terminal" evidence="4">
    <location>
        <begin position="413"/>
        <end position="483"/>
    </location>
</feature>
<comment type="caution">
    <text evidence="5">The sequence shown here is derived from an EMBL/GenBank/DDBJ whole genome shotgun (WGS) entry which is preliminary data.</text>
</comment>
<name>A0A6G1X2B4_9BACI</name>
<dbReference type="Proteomes" id="UP000480185">
    <property type="component" value="Unassembled WGS sequence"/>
</dbReference>
<organism evidence="5 6">
    <name type="scientific">Salinibacillus xinjiangensis</name>
    <dbReference type="NCBI Taxonomy" id="1229268"/>
    <lineage>
        <taxon>Bacteria</taxon>
        <taxon>Bacillati</taxon>
        <taxon>Bacillota</taxon>
        <taxon>Bacilli</taxon>
        <taxon>Bacillales</taxon>
        <taxon>Bacillaceae</taxon>
        <taxon>Salinibacillus</taxon>
    </lineage>
</organism>
<dbReference type="Pfam" id="PF13193">
    <property type="entry name" value="AMP-binding_C"/>
    <property type="match status" value="1"/>
</dbReference>
<dbReference type="InterPro" id="IPR045851">
    <property type="entry name" value="AMP-bd_C_sf"/>
</dbReference>
<gene>
    <name evidence="5" type="ORF">GH754_01715</name>
</gene>
<dbReference type="AlphaFoldDB" id="A0A6G1X2B4"/>